<dbReference type="PANTHER" id="PTHR43542">
    <property type="entry name" value="METHYLTRANSFERASE"/>
    <property type="match status" value="1"/>
</dbReference>
<dbReference type="PIRSF" id="PIRSF004553">
    <property type="entry name" value="CHP00095"/>
    <property type="match status" value="1"/>
</dbReference>
<dbReference type="CDD" id="cd02440">
    <property type="entry name" value="AdoMet_MTases"/>
    <property type="match status" value="1"/>
</dbReference>
<evidence type="ECO:0000256" key="2">
    <source>
        <dbReference type="ARBA" id="ARBA00022679"/>
    </source>
</evidence>
<dbReference type="Proteomes" id="UP001183648">
    <property type="component" value="Unassembled WGS sequence"/>
</dbReference>
<dbReference type="EMBL" id="JAVDYG010000001">
    <property type="protein sequence ID" value="MDR7361482.1"/>
    <property type="molecule type" value="Genomic_DNA"/>
</dbReference>
<keyword evidence="5" id="KW-1185">Reference proteome</keyword>
<dbReference type="RefSeq" id="WP_310299490.1">
    <property type="nucleotide sequence ID" value="NZ_BAAAPS010000007.1"/>
</dbReference>
<keyword evidence="2 4" id="KW-0808">Transferase</keyword>
<keyword evidence="1 4" id="KW-0489">Methyltransferase</keyword>
<organism evidence="4 5">
    <name type="scientific">Nocardioides marmoribigeumensis</name>
    <dbReference type="NCBI Taxonomy" id="433649"/>
    <lineage>
        <taxon>Bacteria</taxon>
        <taxon>Bacillati</taxon>
        <taxon>Actinomycetota</taxon>
        <taxon>Actinomycetes</taxon>
        <taxon>Propionibacteriales</taxon>
        <taxon>Nocardioidaceae</taxon>
        <taxon>Nocardioides</taxon>
    </lineage>
</organism>
<evidence type="ECO:0000256" key="3">
    <source>
        <dbReference type="SAM" id="MobiDB-lite"/>
    </source>
</evidence>
<name>A0ABU2BS70_9ACTN</name>
<dbReference type="Gene3D" id="3.40.50.150">
    <property type="entry name" value="Vaccinia Virus protein VP39"/>
    <property type="match status" value="1"/>
</dbReference>
<dbReference type="Pfam" id="PF03602">
    <property type="entry name" value="Cons_hypoth95"/>
    <property type="match status" value="1"/>
</dbReference>
<proteinExistence type="predicted"/>
<feature type="region of interest" description="Disordered" evidence="3">
    <location>
        <begin position="1"/>
        <end position="26"/>
    </location>
</feature>
<dbReference type="PROSITE" id="PS00092">
    <property type="entry name" value="N6_MTASE"/>
    <property type="match status" value="1"/>
</dbReference>
<protein>
    <submittedName>
        <fullName evidence="4">16S rRNA (Guanine966-N2)-methyltransferase</fullName>
        <ecNumber evidence="4">2.1.1.171</ecNumber>
    </submittedName>
</protein>
<dbReference type="NCBIfam" id="TIGR00095">
    <property type="entry name" value="16S rRNA (guanine(966)-N(2))-methyltransferase RsmD"/>
    <property type="match status" value="1"/>
</dbReference>
<dbReference type="InterPro" id="IPR002052">
    <property type="entry name" value="DNA_methylase_N6_adenine_CS"/>
</dbReference>
<dbReference type="InterPro" id="IPR029063">
    <property type="entry name" value="SAM-dependent_MTases_sf"/>
</dbReference>
<evidence type="ECO:0000256" key="1">
    <source>
        <dbReference type="ARBA" id="ARBA00022603"/>
    </source>
</evidence>
<evidence type="ECO:0000313" key="5">
    <source>
        <dbReference type="Proteomes" id="UP001183648"/>
    </source>
</evidence>
<evidence type="ECO:0000313" key="4">
    <source>
        <dbReference type="EMBL" id="MDR7361482.1"/>
    </source>
</evidence>
<comment type="caution">
    <text evidence="4">The sequence shown here is derived from an EMBL/GenBank/DDBJ whole genome shotgun (WGS) entry which is preliminary data.</text>
</comment>
<dbReference type="GO" id="GO:0052913">
    <property type="term" value="F:16S rRNA (guanine(966)-N(2))-methyltransferase activity"/>
    <property type="evidence" value="ECO:0007669"/>
    <property type="project" value="UniProtKB-EC"/>
</dbReference>
<reference evidence="4 5" key="1">
    <citation type="submission" date="2023-07" db="EMBL/GenBank/DDBJ databases">
        <title>Sequencing the genomes of 1000 actinobacteria strains.</title>
        <authorList>
            <person name="Klenk H.-P."/>
        </authorList>
    </citation>
    <scope>NUCLEOTIDE SEQUENCE [LARGE SCALE GENOMIC DNA]</scope>
    <source>
        <strain evidence="4 5">DSM 19426</strain>
    </source>
</reference>
<dbReference type="SUPFAM" id="SSF53335">
    <property type="entry name" value="S-adenosyl-L-methionine-dependent methyltransferases"/>
    <property type="match status" value="1"/>
</dbReference>
<dbReference type="PANTHER" id="PTHR43542:SF1">
    <property type="entry name" value="METHYLTRANSFERASE"/>
    <property type="match status" value="1"/>
</dbReference>
<gene>
    <name evidence="4" type="ORF">J2S63_001035</name>
</gene>
<sequence length="184" mass="20080">MTRIIGGTAGGRRLQTPRGDRTRPTSDRVREAFFSAVESRMGVWSGLRVLDLYAGSGAIGLEALSRGAAAATAVEHDVRTAQLIRRNAESLGLRLEVVTRSVRTHLTDHEPSPYDVVFSDPPYSLATEDVVADLLVLARRGWLAEDSLVVVERSSRSAPVAWPEGYEPGKVKAYGETSLAYARW</sequence>
<accession>A0ABU2BS70</accession>
<dbReference type="EC" id="2.1.1.171" evidence="4"/>
<dbReference type="InterPro" id="IPR004398">
    <property type="entry name" value="RNA_MeTrfase_RsmD"/>
</dbReference>